<dbReference type="Pfam" id="PF00170">
    <property type="entry name" value="bZIP_1"/>
    <property type="match status" value="1"/>
</dbReference>
<keyword evidence="5" id="KW-0804">Transcription</keyword>
<evidence type="ECO:0000256" key="2">
    <source>
        <dbReference type="ARBA" id="ARBA00007163"/>
    </source>
</evidence>
<dbReference type="OrthoDB" id="5847285at2759"/>
<comment type="subcellular location">
    <subcellularLocation>
        <location evidence="1">Nucleus</location>
    </subcellularLocation>
</comment>
<organism evidence="10 11">
    <name type="scientific">Patiria miniata</name>
    <name type="common">Bat star</name>
    <name type="synonym">Asterina miniata</name>
    <dbReference type="NCBI Taxonomy" id="46514"/>
    <lineage>
        <taxon>Eukaryota</taxon>
        <taxon>Metazoa</taxon>
        <taxon>Echinodermata</taxon>
        <taxon>Eleutherozoa</taxon>
        <taxon>Asterozoa</taxon>
        <taxon>Asteroidea</taxon>
        <taxon>Valvatacea</taxon>
        <taxon>Valvatida</taxon>
        <taxon>Asterinidae</taxon>
        <taxon>Patiria</taxon>
    </lineage>
</organism>
<evidence type="ECO:0000256" key="1">
    <source>
        <dbReference type="ARBA" id="ARBA00004123"/>
    </source>
</evidence>
<feature type="compositionally biased region" description="Basic residues" evidence="8">
    <location>
        <begin position="242"/>
        <end position="256"/>
    </location>
</feature>
<keyword evidence="6" id="KW-0539">Nucleus</keyword>
<evidence type="ECO:0000313" key="11">
    <source>
        <dbReference type="Proteomes" id="UP000887568"/>
    </source>
</evidence>
<feature type="coiled-coil region" evidence="7">
    <location>
        <begin position="288"/>
        <end position="322"/>
    </location>
</feature>
<evidence type="ECO:0000256" key="7">
    <source>
        <dbReference type="SAM" id="Coils"/>
    </source>
</evidence>
<dbReference type="GO" id="GO:0005634">
    <property type="term" value="C:nucleus"/>
    <property type="evidence" value="ECO:0007669"/>
    <property type="project" value="UniProtKB-SubCell"/>
</dbReference>
<reference evidence="10" key="1">
    <citation type="submission" date="2022-11" db="UniProtKB">
        <authorList>
            <consortium name="EnsemblMetazoa"/>
        </authorList>
    </citation>
    <scope>IDENTIFICATION</scope>
</reference>
<dbReference type="PANTHER" id="PTHR13044">
    <property type="entry name" value="ACTIVATING TRANSCRIPTION FACTOR ATF 4/5"/>
    <property type="match status" value="1"/>
</dbReference>
<dbReference type="SUPFAM" id="SSF57959">
    <property type="entry name" value="Leucine zipper domain"/>
    <property type="match status" value="1"/>
</dbReference>
<proteinExistence type="inferred from homology"/>
<name>A0A914AJG8_PATMI</name>
<dbReference type="Proteomes" id="UP000887568">
    <property type="component" value="Unplaced"/>
</dbReference>
<evidence type="ECO:0000256" key="3">
    <source>
        <dbReference type="ARBA" id="ARBA00023015"/>
    </source>
</evidence>
<dbReference type="GO" id="GO:0000977">
    <property type="term" value="F:RNA polymerase II transcription regulatory region sequence-specific DNA binding"/>
    <property type="evidence" value="ECO:0007669"/>
    <property type="project" value="TreeGrafter"/>
</dbReference>
<dbReference type="Gene3D" id="1.20.5.170">
    <property type="match status" value="1"/>
</dbReference>
<keyword evidence="7" id="KW-0175">Coiled coil</keyword>
<dbReference type="SMART" id="SM00338">
    <property type="entry name" value="BRLZ"/>
    <property type="match status" value="1"/>
</dbReference>
<dbReference type="RefSeq" id="XP_038063559.1">
    <property type="nucleotide sequence ID" value="XM_038207631.1"/>
</dbReference>
<dbReference type="PANTHER" id="PTHR13044:SF14">
    <property type="entry name" value="CRYPTOCEPHAL, ISOFORM A"/>
    <property type="match status" value="1"/>
</dbReference>
<keyword evidence="3" id="KW-0805">Transcription regulation</keyword>
<keyword evidence="4" id="KW-0238">DNA-binding</keyword>
<dbReference type="GeneID" id="119734254"/>
<feature type="region of interest" description="Disordered" evidence="8">
    <location>
        <begin position="198"/>
        <end position="279"/>
    </location>
</feature>
<dbReference type="EnsemblMetazoa" id="XM_038207631.1">
    <property type="protein sequence ID" value="XP_038063559.1"/>
    <property type="gene ID" value="LOC119734254"/>
</dbReference>
<evidence type="ECO:0000313" key="10">
    <source>
        <dbReference type="EnsemblMetazoa" id="XP_038063559.1"/>
    </source>
</evidence>
<accession>A0A914AJG8</accession>
<evidence type="ECO:0000256" key="6">
    <source>
        <dbReference type="ARBA" id="ARBA00023242"/>
    </source>
</evidence>
<feature type="domain" description="BZIP" evidence="9">
    <location>
        <begin position="263"/>
        <end position="326"/>
    </location>
</feature>
<dbReference type="FunFam" id="1.20.5.170:FF:000021">
    <property type="entry name" value="Cyclic AMP-dependent transcription factor ATF-4"/>
    <property type="match status" value="1"/>
</dbReference>
<evidence type="ECO:0000259" key="9">
    <source>
        <dbReference type="PROSITE" id="PS50217"/>
    </source>
</evidence>
<dbReference type="AlphaFoldDB" id="A0A914AJG8"/>
<evidence type="ECO:0000256" key="5">
    <source>
        <dbReference type="ARBA" id="ARBA00023163"/>
    </source>
</evidence>
<keyword evidence="11" id="KW-1185">Reference proteome</keyword>
<dbReference type="PROSITE" id="PS50217">
    <property type="entry name" value="BZIP"/>
    <property type="match status" value="1"/>
</dbReference>
<dbReference type="InterPro" id="IPR046347">
    <property type="entry name" value="bZIP_sf"/>
</dbReference>
<evidence type="ECO:0000256" key="8">
    <source>
        <dbReference type="SAM" id="MobiDB-lite"/>
    </source>
</evidence>
<dbReference type="InterPro" id="IPR004827">
    <property type="entry name" value="bZIP"/>
</dbReference>
<comment type="similarity">
    <text evidence="2">Belongs to the bZIP family.</text>
</comment>
<evidence type="ECO:0000256" key="4">
    <source>
        <dbReference type="ARBA" id="ARBA00023125"/>
    </source>
</evidence>
<dbReference type="OMA" id="DAADIMP"/>
<dbReference type="GO" id="GO:0001228">
    <property type="term" value="F:DNA-binding transcription activator activity, RNA polymerase II-specific"/>
    <property type="evidence" value="ECO:0007669"/>
    <property type="project" value="TreeGrafter"/>
</dbReference>
<feature type="region of interest" description="Disordered" evidence="8">
    <location>
        <begin position="151"/>
        <end position="176"/>
    </location>
</feature>
<feature type="compositionally biased region" description="Low complexity" evidence="8">
    <location>
        <begin position="153"/>
        <end position="167"/>
    </location>
</feature>
<protein>
    <recommendedName>
        <fullName evidence="9">BZIP domain-containing protein</fullName>
    </recommendedName>
</protein>
<dbReference type="CDD" id="cd14692">
    <property type="entry name" value="bZIP_ATF4"/>
    <property type="match status" value="1"/>
</dbReference>
<dbReference type="PROSITE" id="PS00036">
    <property type="entry name" value="BZIP_BASIC"/>
    <property type="match status" value="1"/>
</dbReference>
<sequence>MSLFNMELDPMASLFSEEPGSLWAAGQNDFLKGRGSSELGGSTGSLADDLLEEISGQHLGGDSLSDELPEWMSEKISLTQWIDAADIMPSDLLTTVPLSFPNDKGTSIEPAEELLQTLMVDDRIPPQPPSPGEQQAPDLVALSPAGCLYSLESPMSPASSTSSSSMEPPSPEAVPLTAEEQLWQIAEGLTTIYNIHVSLPDPEDNQSEVLDPQSDPQSDPESNPALPQSPAESEEQEEQKGKRSTPQKKARAKPKLRTVNDPAIKKNKKKDQNKVAATRYRQKKRVEADGLMTEQVELEGKNKDLKDKVDSLTREIKYLKDLMTEVYKVKGELKILRK</sequence>